<accession>A0A3Q2NW83</accession>
<organism evidence="1 2">
    <name type="scientific">Fundulus heteroclitus</name>
    <name type="common">Killifish</name>
    <name type="synonym">Mummichog</name>
    <dbReference type="NCBI Taxonomy" id="8078"/>
    <lineage>
        <taxon>Eukaryota</taxon>
        <taxon>Metazoa</taxon>
        <taxon>Chordata</taxon>
        <taxon>Craniata</taxon>
        <taxon>Vertebrata</taxon>
        <taxon>Euteleostomi</taxon>
        <taxon>Actinopterygii</taxon>
        <taxon>Neopterygii</taxon>
        <taxon>Teleostei</taxon>
        <taxon>Neoteleostei</taxon>
        <taxon>Acanthomorphata</taxon>
        <taxon>Ovalentaria</taxon>
        <taxon>Atherinomorphae</taxon>
        <taxon>Cyprinodontiformes</taxon>
        <taxon>Fundulidae</taxon>
        <taxon>Fundulus</taxon>
    </lineage>
</organism>
<sequence length="122" mass="13430">MLCDRLETQSRNIRNQLDSRKVLGPSSLHQNHVVLLQVVSLPRDEHHRLLPVGETHPSALPVGRVGLLGFPDHRLQDDGFELRPAEGGAQSLRGDFGLPLPVHLVESGHALVSGSRKTTFLK</sequence>
<evidence type="ECO:0000313" key="1">
    <source>
        <dbReference type="Ensembl" id="ENSFHEP00000003694.1"/>
    </source>
</evidence>
<protein>
    <submittedName>
        <fullName evidence="1">Uncharacterized protein</fullName>
    </submittedName>
</protein>
<dbReference type="GeneTree" id="ENSGT00960000193077"/>
<dbReference type="AlphaFoldDB" id="A0A3Q2NW83"/>
<dbReference type="Proteomes" id="UP000265000">
    <property type="component" value="Unplaced"/>
</dbReference>
<dbReference type="Ensembl" id="ENSFHET00000010130.1">
    <property type="protein sequence ID" value="ENSFHEP00000003694.1"/>
    <property type="gene ID" value="ENSFHEG00000004568.1"/>
</dbReference>
<reference evidence="1" key="2">
    <citation type="submission" date="2025-09" db="UniProtKB">
        <authorList>
            <consortium name="Ensembl"/>
        </authorList>
    </citation>
    <scope>IDENTIFICATION</scope>
</reference>
<name>A0A3Q2NW83_FUNHE</name>
<proteinExistence type="predicted"/>
<keyword evidence="2" id="KW-1185">Reference proteome</keyword>
<reference evidence="1" key="1">
    <citation type="submission" date="2025-08" db="UniProtKB">
        <authorList>
            <consortium name="Ensembl"/>
        </authorList>
    </citation>
    <scope>IDENTIFICATION</scope>
</reference>
<evidence type="ECO:0000313" key="2">
    <source>
        <dbReference type="Proteomes" id="UP000265000"/>
    </source>
</evidence>